<evidence type="ECO:0000313" key="7">
    <source>
        <dbReference type="EMBL" id="CAK8679276.1"/>
    </source>
</evidence>
<dbReference type="Gene3D" id="1.10.630.10">
    <property type="entry name" value="Cytochrome P450"/>
    <property type="match status" value="1"/>
</dbReference>
<dbReference type="PRINTS" id="PR00463">
    <property type="entry name" value="EP450I"/>
</dbReference>
<keyword evidence="3 5" id="KW-0479">Metal-binding</keyword>
<dbReference type="InterPro" id="IPR001128">
    <property type="entry name" value="Cyt_P450"/>
</dbReference>
<keyword evidence="5" id="KW-0503">Monooxygenase</keyword>
<evidence type="ECO:0000256" key="3">
    <source>
        <dbReference type="ARBA" id="ARBA00022723"/>
    </source>
</evidence>
<accession>A0ABP0FIX4</accession>
<evidence type="ECO:0000313" key="8">
    <source>
        <dbReference type="Proteomes" id="UP001642483"/>
    </source>
</evidence>
<evidence type="ECO:0000256" key="1">
    <source>
        <dbReference type="ARBA" id="ARBA00001971"/>
    </source>
</evidence>
<evidence type="ECO:0000256" key="5">
    <source>
        <dbReference type="RuleBase" id="RU000461"/>
    </source>
</evidence>
<evidence type="ECO:0000256" key="2">
    <source>
        <dbReference type="ARBA" id="ARBA00010617"/>
    </source>
</evidence>
<dbReference type="Pfam" id="PF00067">
    <property type="entry name" value="p450"/>
    <property type="match status" value="1"/>
</dbReference>
<keyword evidence="6" id="KW-0812">Transmembrane</keyword>
<dbReference type="PRINTS" id="PR00385">
    <property type="entry name" value="P450"/>
</dbReference>
<evidence type="ECO:0008006" key="9">
    <source>
        <dbReference type="Google" id="ProtNLM"/>
    </source>
</evidence>
<dbReference type="InterPro" id="IPR036396">
    <property type="entry name" value="Cyt_P450_sf"/>
</dbReference>
<keyword evidence="5" id="KW-0349">Heme</keyword>
<keyword evidence="4 5" id="KW-0408">Iron</keyword>
<proteinExistence type="inferred from homology"/>
<evidence type="ECO:0000256" key="4">
    <source>
        <dbReference type="ARBA" id="ARBA00023004"/>
    </source>
</evidence>
<comment type="cofactor">
    <cofactor evidence="1">
        <name>heme</name>
        <dbReference type="ChEBI" id="CHEBI:30413"/>
    </cofactor>
</comment>
<dbReference type="InterPro" id="IPR050182">
    <property type="entry name" value="Cytochrome_P450_fam2"/>
</dbReference>
<keyword evidence="6" id="KW-1133">Transmembrane helix</keyword>
<dbReference type="EMBL" id="CAWYQH010000057">
    <property type="protein sequence ID" value="CAK8679276.1"/>
    <property type="molecule type" value="Genomic_DNA"/>
</dbReference>
<sequence length="489" mass="56544">MISLTYFMISLFILFLLCYWHRRPKKFPPGPRGIPFLGVIPFVGAFPERAFAKWSKMYGPVLSVRMGREDWVILNDFQSLNQAFVKQHEAFSGRPPLPIFDQIGEAVGIAFADYGPYWKTQRQFSVSVLRSLSVGDKSFEKRILEEVDSLIEAIRFENGKEFDITPTLKTATANIISSIVLGKRFDYDDDKFKQMLNRSFKYFSNNIEGLMVRIMMFAPKLMSVPPFSLVGRRMVHEFNLTFEIFREIVDEHEDSFNPRHLRNYIDAFLARMKQEDNEHFTLPHLMRSILDLFLAGTETSATTLSWALLCLLHYPQAQAKLRQEIYDVIGPSGAVTMTQKPNLPYTNAFIQELFRYRSIATLGVPHKTTTDVTLNEYFIPKDTKVLSNIWAIHNDSDVWRETDQFKPERFLDANGSFVYSNQVIPFSIGPRYCLGEQLSRMEVFLFLVSMVQKFEFLPPTDDGLLPDINKGTSSFVYAPLHFKIKAREL</sequence>
<comment type="caution">
    <text evidence="7">The sequence shown here is derived from an EMBL/GenBank/DDBJ whole genome shotgun (WGS) entry which is preliminary data.</text>
</comment>
<comment type="similarity">
    <text evidence="2 5">Belongs to the cytochrome P450 family.</text>
</comment>
<dbReference type="InterPro" id="IPR002401">
    <property type="entry name" value="Cyt_P450_E_grp-I"/>
</dbReference>
<dbReference type="Proteomes" id="UP001642483">
    <property type="component" value="Unassembled WGS sequence"/>
</dbReference>
<keyword evidence="6" id="KW-0472">Membrane</keyword>
<reference evidence="7 8" key="1">
    <citation type="submission" date="2024-02" db="EMBL/GenBank/DDBJ databases">
        <authorList>
            <person name="Daric V."/>
            <person name="Darras S."/>
        </authorList>
    </citation>
    <scope>NUCLEOTIDE SEQUENCE [LARGE SCALE GENOMIC DNA]</scope>
</reference>
<gene>
    <name evidence="7" type="ORF">CVLEPA_LOCUS9525</name>
</gene>
<dbReference type="SUPFAM" id="SSF48264">
    <property type="entry name" value="Cytochrome P450"/>
    <property type="match status" value="1"/>
</dbReference>
<dbReference type="PANTHER" id="PTHR24300">
    <property type="entry name" value="CYTOCHROME P450 508A4-RELATED"/>
    <property type="match status" value="1"/>
</dbReference>
<dbReference type="InterPro" id="IPR017972">
    <property type="entry name" value="Cyt_P450_CS"/>
</dbReference>
<dbReference type="PROSITE" id="PS00086">
    <property type="entry name" value="CYTOCHROME_P450"/>
    <property type="match status" value="1"/>
</dbReference>
<name>A0ABP0FIX4_CLALP</name>
<protein>
    <recommendedName>
        <fullName evidence="9">Cytochrome P450</fullName>
    </recommendedName>
</protein>
<dbReference type="PANTHER" id="PTHR24300:SF397">
    <property type="entry name" value="CYTOCHROME P450 2U1"/>
    <property type="match status" value="1"/>
</dbReference>
<feature type="transmembrane region" description="Helical" evidence="6">
    <location>
        <begin position="6"/>
        <end position="22"/>
    </location>
</feature>
<evidence type="ECO:0000256" key="6">
    <source>
        <dbReference type="SAM" id="Phobius"/>
    </source>
</evidence>
<keyword evidence="8" id="KW-1185">Reference proteome</keyword>
<organism evidence="7 8">
    <name type="scientific">Clavelina lepadiformis</name>
    <name type="common">Light-bulb sea squirt</name>
    <name type="synonym">Ascidia lepadiformis</name>
    <dbReference type="NCBI Taxonomy" id="159417"/>
    <lineage>
        <taxon>Eukaryota</taxon>
        <taxon>Metazoa</taxon>
        <taxon>Chordata</taxon>
        <taxon>Tunicata</taxon>
        <taxon>Ascidiacea</taxon>
        <taxon>Aplousobranchia</taxon>
        <taxon>Clavelinidae</taxon>
        <taxon>Clavelina</taxon>
    </lineage>
</organism>
<keyword evidence="5" id="KW-0560">Oxidoreductase</keyword>